<dbReference type="InterPro" id="IPR042100">
    <property type="entry name" value="Bug_dom1"/>
</dbReference>
<name>A0A370NJQ0_9BURK</name>
<dbReference type="EMBL" id="QKWJ01000081">
    <property type="protein sequence ID" value="RDK05820.1"/>
    <property type="molecule type" value="Genomic_DNA"/>
</dbReference>
<dbReference type="Gene3D" id="3.40.190.150">
    <property type="entry name" value="Bordetella uptake gene, domain 1"/>
    <property type="match status" value="1"/>
</dbReference>
<accession>A0A370NJQ0</accession>
<dbReference type="RefSeq" id="WP_115215729.1">
    <property type="nucleotide sequence ID" value="NZ_QKWJ01000081.1"/>
</dbReference>
<dbReference type="PANTHER" id="PTHR42928">
    <property type="entry name" value="TRICARBOXYLATE-BINDING PROTEIN"/>
    <property type="match status" value="1"/>
</dbReference>
<dbReference type="SUPFAM" id="SSF53850">
    <property type="entry name" value="Periplasmic binding protein-like II"/>
    <property type="match status" value="1"/>
</dbReference>
<feature type="chain" id="PRO_5016629573" evidence="2">
    <location>
        <begin position="29"/>
        <end position="325"/>
    </location>
</feature>
<reference evidence="4" key="1">
    <citation type="submission" date="2018-06" db="EMBL/GenBank/DDBJ databases">
        <authorList>
            <person name="Feng T."/>
            <person name="Jeon C.O."/>
        </authorList>
    </citation>
    <scope>NUCLEOTIDE SEQUENCE [LARGE SCALE GENOMIC DNA]</scope>
    <source>
        <strain evidence="4">S23</strain>
    </source>
</reference>
<proteinExistence type="inferred from homology"/>
<keyword evidence="4" id="KW-1185">Reference proteome</keyword>
<sequence length="325" mass="34788">MIDTIRRRSGQLLSFALLSLPFSTQSVAQGYPNKPITIVVPYPAGSPPDALARLLAKDLHDAVKQTVIVENKPGASGMIGAKAVASAAADGSTLLMHTPAWPAAKIFMKKPIVPVPEGLEPVTLVAEGRFALTAAGSLPAKNFNEMVSYAKANPGRLNFATTGGGDSLLYFHLMLKQKGIRIEPIQYKGSAEYAPALINNDAQLAFTPEYSMLPLVKDGKLKVLAVTGDKRSTVYPDVPTFKELGLPGIRNNWMGIFAPPGTPASLISKLNADLTAIIKSPEVSRRIQAIYFEPVGSSAQELRKRVDTEISEWSALARDVGIVAQ</sequence>
<dbReference type="Proteomes" id="UP000255165">
    <property type="component" value="Unassembled WGS sequence"/>
</dbReference>
<protein>
    <submittedName>
        <fullName evidence="3">Tripartite tricarboxylate transporter substrate binding protein</fullName>
    </submittedName>
</protein>
<comment type="caution">
    <text evidence="3">The sequence shown here is derived from an EMBL/GenBank/DDBJ whole genome shotgun (WGS) entry which is preliminary data.</text>
</comment>
<feature type="signal peptide" evidence="2">
    <location>
        <begin position="1"/>
        <end position="28"/>
    </location>
</feature>
<evidence type="ECO:0000256" key="2">
    <source>
        <dbReference type="SAM" id="SignalP"/>
    </source>
</evidence>
<dbReference type="AlphaFoldDB" id="A0A370NJQ0"/>
<evidence type="ECO:0000313" key="3">
    <source>
        <dbReference type="EMBL" id="RDK05820.1"/>
    </source>
</evidence>
<dbReference type="CDD" id="cd07012">
    <property type="entry name" value="PBP2_Bug_TTT"/>
    <property type="match status" value="1"/>
</dbReference>
<dbReference type="Gene3D" id="3.40.190.10">
    <property type="entry name" value="Periplasmic binding protein-like II"/>
    <property type="match status" value="1"/>
</dbReference>
<dbReference type="Pfam" id="PF03401">
    <property type="entry name" value="TctC"/>
    <property type="match status" value="1"/>
</dbReference>
<dbReference type="PIRSF" id="PIRSF017082">
    <property type="entry name" value="YflP"/>
    <property type="match status" value="1"/>
</dbReference>
<evidence type="ECO:0000313" key="4">
    <source>
        <dbReference type="Proteomes" id="UP000255165"/>
    </source>
</evidence>
<organism evidence="3 4">
    <name type="scientific">Cupriavidus lacunae</name>
    <dbReference type="NCBI Taxonomy" id="2666307"/>
    <lineage>
        <taxon>Bacteria</taxon>
        <taxon>Pseudomonadati</taxon>
        <taxon>Pseudomonadota</taxon>
        <taxon>Betaproteobacteria</taxon>
        <taxon>Burkholderiales</taxon>
        <taxon>Burkholderiaceae</taxon>
        <taxon>Cupriavidus</taxon>
    </lineage>
</organism>
<evidence type="ECO:0000256" key="1">
    <source>
        <dbReference type="ARBA" id="ARBA00006987"/>
    </source>
</evidence>
<dbReference type="PANTHER" id="PTHR42928:SF5">
    <property type="entry name" value="BLR1237 PROTEIN"/>
    <property type="match status" value="1"/>
</dbReference>
<comment type="similarity">
    <text evidence="1">Belongs to the UPF0065 (bug) family.</text>
</comment>
<gene>
    <name evidence="3" type="ORF">DN412_34795</name>
</gene>
<keyword evidence="2" id="KW-0732">Signal</keyword>
<dbReference type="InterPro" id="IPR005064">
    <property type="entry name" value="BUG"/>
</dbReference>